<feature type="domain" description="CdaR GGDEF-like" evidence="4">
    <location>
        <begin position="181"/>
        <end position="298"/>
    </location>
</feature>
<evidence type="ECO:0000313" key="6">
    <source>
        <dbReference type="Proteomes" id="UP000240739"/>
    </source>
</evidence>
<comment type="similarity">
    <text evidence="1">Belongs to the CdaR family.</text>
</comment>
<dbReference type="OrthoDB" id="3663486at2"/>
<evidence type="ECO:0000313" key="5">
    <source>
        <dbReference type="EMBL" id="PTL58450.1"/>
    </source>
</evidence>
<evidence type="ECO:0000259" key="3">
    <source>
        <dbReference type="Pfam" id="PF14361"/>
    </source>
</evidence>
<gene>
    <name evidence="5" type="ORF">C7Y72_01670</name>
</gene>
<reference evidence="5 6" key="1">
    <citation type="submission" date="2018-03" db="EMBL/GenBank/DDBJ databases">
        <title>Aquarubrobacter algicola gen. nov., sp. nov., a novel actinobacterium isolated from shallow eutrophic lake during the end of cyanobacterial harmful algal blooms.</title>
        <authorList>
            <person name="Chun S.J."/>
        </authorList>
    </citation>
    <scope>NUCLEOTIDE SEQUENCE [LARGE SCALE GENOMIC DNA]</scope>
    <source>
        <strain evidence="5 6">Seoho-28</strain>
    </source>
</reference>
<dbReference type="Pfam" id="PF13556">
    <property type="entry name" value="HTH_30"/>
    <property type="match status" value="1"/>
</dbReference>
<dbReference type="AlphaFoldDB" id="A0A2T4UGU2"/>
<dbReference type="PANTHER" id="PTHR33744:SF1">
    <property type="entry name" value="DNA-BINDING TRANSCRIPTIONAL ACTIVATOR ADER"/>
    <property type="match status" value="1"/>
</dbReference>
<evidence type="ECO:0008006" key="7">
    <source>
        <dbReference type="Google" id="ProtNLM"/>
    </source>
</evidence>
<protein>
    <recommendedName>
        <fullName evidence="7">PucR family transcriptional regulator</fullName>
    </recommendedName>
</protein>
<evidence type="ECO:0000259" key="4">
    <source>
        <dbReference type="Pfam" id="PF17853"/>
    </source>
</evidence>
<comment type="caution">
    <text evidence="5">The sequence shown here is derived from an EMBL/GenBank/DDBJ whole genome shotgun (WGS) entry which is preliminary data.</text>
</comment>
<proteinExistence type="inferred from homology"/>
<accession>A0A2T4UGU2</accession>
<feature type="domain" description="PucR C-terminal helix-turn-helix" evidence="2">
    <location>
        <begin position="350"/>
        <end position="404"/>
    </location>
</feature>
<dbReference type="PANTHER" id="PTHR33744">
    <property type="entry name" value="CARBOHYDRATE DIACID REGULATOR"/>
    <property type="match status" value="1"/>
</dbReference>
<dbReference type="InterPro" id="IPR025751">
    <property type="entry name" value="RsbRD_N_dom"/>
</dbReference>
<dbReference type="InterPro" id="IPR025736">
    <property type="entry name" value="PucR_C-HTH_dom"/>
</dbReference>
<dbReference type="InterPro" id="IPR051448">
    <property type="entry name" value="CdaR-like_regulators"/>
</dbReference>
<dbReference type="InterPro" id="IPR041522">
    <property type="entry name" value="CdaR_GGDEF"/>
</dbReference>
<dbReference type="Proteomes" id="UP000240739">
    <property type="component" value="Unassembled WGS sequence"/>
</dbReference>
<sequence>MTDPSAWDDVRRQTAAEMLPRLRDLVDECVVYINAHQPELASDPELAAGLQSSAYDNFEQIFRMLADGSPVFEASAPAGAIDYAEIMVKRGQPLQTLLRAYRLGTMYFWRLWRREFVTRIDDPDELMQAVDHSMQFVFDYVDAIAEEVTEEYAVQRERWARSAAALRHETVVRLLSGEGIDLDVATQRLSYDLRRRHLGLVLWTHPEHEAEDVIHRLEQGARRLAASMGAPRPLLVPDGRTTLWAWIGFEDEPDPDLLDHAARDSDALRGLHAATGEVEDGIRGFVDTHTEALRAREMAERSGRRGQVVRYGRVVVSSLLLADTDRARRFVARELGALAAADDATTRIRATVQVHLEEQLRTGVTAKRLGIHQNTVTYRVRQAEALLGRSVTDRRYELETALRLLGSLGD</sequence>
<name>A0A2T4UGU2_9ACTN</name>
<feature type="domain" description="RsbT co-antagonist protein RsbRD N-terminal" evidence="3">
    <location>
        <begin position="24"/>
        <end position="167"/>
    </location>
</feature>
<dbReference type="Pfam" id="PF14361">
    <property type="entry name" value="RsbRD_N"/>
    <property type="match status" value="1"/>
</dbReference>
<dbReference type="EMBL" id="PYYB01000001">
    <property type="protein sequence ID" value="PTL58450.1"/>
    <property type="molecule type" value="Genomic_DNA"/>
</dbReference>
<dbReference type="InterPro" id="IPR042070">
    <property type="entry name" value="PucR_C-HTH_sf"/>
</dbReference>
<dbReference type="Pfam" id="PF17853">
    <property type="entry name" value="GGDEF_2"/>
    <property type="match status" value="1"/>
</dbReference>
<keyword evidence="6" id="KW-1185">Reference proteome</keyword>
<dbReference type="Gene3D" id="1.10.10.2840">
    <property type="entry name" value="PucR C-terminal helix-turn-helix domain"/>
    <property type="match status" value="1"/>
</dbReference>
<evidence type="ECO:0000256" key="1">
    <source>
        <dbReference type="ARBA" id="ARBA00006754"/>
    </source>
</evidence>
<dbReference type="RefSeq" id="WP_107566888.1">
    <property type="nucleotide sequence ID" value="NZ_PYYB01000001.1"/>
</dbReference>
<evidence type="ECO:0000259" key="2">
    <source>
        <dbReference type="Pfam" id="PF13556"/>
    </source>
</evidence>
<organism evidence="5 6">
    <name type="scientific">Paraconexibacter algicola</name>
    <dbReference type="NCBI Taxonomy" id="2133960"/>
    <lineage>
        <taxon>Bacteria</taxon>
        <taxon>Bacillati</taxon>
        <taxon>Actinomycetota</taxon>
        <taxon>Thermoleophilia</taxon>
        <taxon>Solirubrobacterales</taxon>
        <taxon>Paraconexibacteraceae</taxon>
        <taxon>Paraconexibacter</taxon>
    </lineage>
</organism>